<evidence type="ECO:0000259" key="4">
    <source>
        <dbReference type="Pfam" id="PF12256"/>
    </source>
</evidence>
<feature type="compositionally biased region" description="Polar residues" evidence="1">
    <location>
        <begin position="1757"/>
        <end position="1769"/>
    </location>
</feature>
<proteinExistence type="predicted"/>
<feature type="domain" description="Insecticide toxin TcdB middle/C-terminal" evidence="3">
    <location>
        <begin position="260"/>
        <end position="386"/>
    </location>
</feature>
<dbReference type="Pfam" id="PF12256">
    <property type="entry name" value="TcdB_toxin_midN"/>
    <property type="match status" value="1"/>
</dbReference>
<evidence type="ECO:0000256" key="2">
    <source>
        <dbReference type="SAM" id="Phobius"/>
    </source>
</evidence>
<evidence type="ECO:0000313" key="5">
    <source>
        <dbReference type="EMBL" id="QJD87673.1"/>
    </source>
</evidence>
<feature type="domain" description="Insecticide toxin TcdB middle/N-terminal" evidence="4">
    <location>
        <begin position="66"/>
        <end position="197"/>
    </location>
</feature>
<keyword evidence="2" id="KW-0812">Transmembrane</keyword>
<dbReference type="NCBIfam" id="TIGR03696">
    <property type="entry name" value="Rhs_assc_core"/>
    <property type="match status" value="1"/>
</dbReference>
<dbReference type="EMBL" id="CP051680">
    <property type="protein sequence ID" value="QJD87673.1"/>
    <property type="molecule type" value="Genomic_DNA"/>
</dbReference>
<name>A0A7Z2VR67_9BACL</name>
<dbReference type="InterPro" id="IPR022385">
    <property type="entry name" value="Rhs_assc_core"/>
</dbReference>
<dbReference type="RefSeq" id="WP_169283915.1">
    <property type="nucleotide sequence ID" value="NZ_CP051680.1"/>
</dbReference>
<feature type="transmembrane region" description="Helical" evidence="2">
    <location>
        <begin position="1862"/>
        <end position="1894"/>
    </location>
</feature>
<evidence type="ECO:0000313" key="6">
    <source>
        <dbReference type="Proteomes" id="UP000502248"/>
    </source>
</evidence>
<accession>A0A7Z2VR67</accession>
<protein>
    <submittedName>
        <fullName evidence="5">Uncharacterized protein</fullName>
    </submittedName>
</protein>
<feature type="region of interest" description="Disordered" evidence="1">
    <location>
        <begin position="1754"/>
        <end position="1776"/>
    </location>
</feature>
<organism evidence="5 6">
    <name type="scientific">Cohnella herbarum</name>
    <dbReference type="NCBI Taxonomy" id="2728023"/>
    <lineage>
        <taxon>Bacteria</taxon>
        <taxon>Bacillati</taxon>
        <taxon>Bacillota</taxon>
        <taxon>Bacilli</taxon>
        <taxon>Bacillales</taxon>
        <taxon>Paenibacillaceae</taxon>
        <taxon>Cohnella</taxon>
    </lineage>
</organism>
<keyword evidence="2" id="KW-1133">Transmembrane helix</keyword>
<dbReference type="PANTHER" id="PTHR32305">
    <property type="match status" value="1"/>
</dbReference>
<keyword evidence="6" id="KW-1185">Reference proteome</keyword>
<dbReference type="SUPFAM" id="SSF69318">
    <property type="entry name" value="Integrin alpha N-terminal domain"/>
    <property type="match status" value="1"/>
</dbReference>
<gene>
    <name evidence="5" type="ORF">HH215_33805</name>
</gene>
<dbReference type="Proteomes" id="UP000502248">
    <property type="component" value="Chromosome"/>
</dbReference>
<dbReference type="InterPro" id="IPR022045">
    <property type="entry name" value="TcdB_toxin_mid/N"/>
</dbReference>
<dbReference type="Gene3D" id="2.180.10.10">
    <property type="entry name" value="RHS repeat-associated core"/>
    <property type="match status" value="1"/>
</dbReference>
<evidence type="ECO:0000259" key="3">
    <source>
        <dbReference type="Pfam" id="PF12255"/>
    </source>
</evidence>
<sequence>MDDAPSFDHPDQYNERQLLLADLDGSGVTDIVYMSRDGAALYFNQSGNRWSKPRRISNFPQVDRSASFTAVDLLGNGTACLVWSSPLAGSAHSPLRYMDLMGGQKPNLLIGSVNNLGAETKVHYAPSTKFYLADKSAGNPWHTKLPFPVHVVERVETYDRISGNRFVNRYAYHHGYYDGQEREFRGFGLVEQWDTETLASLGANGAFPAGTNVDEHSHVPPALTRTWYYTGAESDGQSLQMLDDTAIPAEWTEEERREGYRALRGSMLRQAVYALDGTEKQFRPYAVSEQNFTIRMLQPKGGNRHGVFLAHVRESIASQDEREGGEPRISHSLTLAADLYGNVLKSAAIAYGRRAPDPELSLRDQEKQSKLNFVYTENDYTNPISNDDDYRTPLPFQTRNYEVSGLSLGQGRDRLKFYEAEEACVAASAIAYECSPTAGIVQKRLIGHERTRYRRDDLSGPLAFGFAEALALPYESYKLAITPGLLEQTYGERLTERVIVEEGRYIRFEAGGDWWIPSGTMFYSPGGQDTPTEERAAARAHFYLPRRYRSPFHADSAKAETHVAYDKYDLIVVETCDALGNRIAVQDNDYRVVQPTLVSEPNGNRSAVVFDALGMAAATAIMGKTGEALKRGDSLDGFVPDLTENQIIGYMSQPLAEPHVLLARATTRLIYDPFAYYRTRNEPTPQPAVVSTLARETHDADLAPGGRADVRQSFMYSDGFGREIQAKVQAEPGPVPMRDATTGRIIVTDGQPVMTDGAAARWSGSSWTIFNNKGNPVRKYEPFFTDTHRFESDARIGISPVLIYDPIGRVVATLHPNHTWEKVQFDAWRQRTWNANDTVLIADPRLDADVGGFFRRLTDDLYMPSWYERRIGGGMGLYEQDAARKAAEHADTPSTVYFDSLGRSYLAVACNKYKRSDAPAEEPPIEVYYRTRNVYDIEGNRREAIDAEDRIVMRCTYDLLGTALYQDNMESGERWTLYDIAGKPVRSWNVRGYESRNVYDALQRPIATYVREGDSSEKLVGRTVYGESWPNAALRNLLGKTVQTYDQAGVVTSDEYDFKGNSLSSRRQLAQEYKATLNWSGDVPLEERIHASHTVYDALNRPTELTSPDSSVIRLGYNEASLLEAVKANVRGERTADGQPVWTSFVDRIDYDAKGQRTKIEYGNGTVTTYGYDRWTYRLSHMATRRETTRFPEDCPQLPPPGWPGCGLQNLRYTYDAAGNVTHIQDDAQQTVYFRNKRVEPGADYTYDALGRLIEASGREHLGQTQDQQNSPAAPDAFGDFHSRLAQAGNGNAMGTYIERYAYDAAGNLLTMQHRGNDPASPGWTRHGAYADDSNKLLSAGQFLDQEHYEYDVHGNMTRMSHLSAMQWDFRDQLQATARQAVGGGGTPETTWYVYDAAGIRVRKVTERHAAAGVASTRMKERVYLGIFEIYREYGGDGRTIDLERETLHIQDDRKRIALVETRTLGTDRAPQQLVRFQFGNHLGSASLDLDQEGQIISYEEYYPYGSTSYQAVRSQTETPKRYRYSGKERDEENGMYYNGARYYSPQLCRWINPDPAGIQDGMNQYVAFHNNPVLYVDPSGLTAEPTNIIAEVLDLKTGYQHMKTLGQYTEKEIGLALDLKTNRLLLLEGGDSINFGNFVQLGHTHTSLGDLNANPSNADILQMQSRNILEHWIYGEKGGWGRIVYNQANSSYEYTRYNEGQVIQYEITANKEAHLYEDPLVREKASFKFSKPVPVNDTQFEKQVAYLEGVMEKKNSTPPASGLQSSPGEQPKFPAGETLKGAAEIELPKGTAPGKSSLTTTVTSVAKRYGPALGHAVGALATAYEVHQIATATAATASEQGGLMGVAQAGKSGAKSLASSLWFIGGAALAVAIVAASGGVGAPIAVGIVAATIGSTVAIGGTKATHDLIDYVTPGLR</sequence>
<evidence type="ECO:0000256" key="1">
    <source>
        <dbReference type="SAM" id="MobiDB-lite"/>
    </source>
</evidence>
<dbReference type="Pfam" id="PF12255">
    <property type="entry name" value="TcdB_toxin_midC"/>
    <property type="match status" value="1"/>
</dbReference>
<dbReference type="PANTHER" id="PTHR32305:SF15">
    <property type="entry name" value="PROTEIN RHSA-RELATED"/>
    <property type="match status" value="1"/>
</dbReference>
<dbReference type="InterPro" id="IPR022044">
    <property type="entry name" value="TcdB_toxin_mid/C"/>
</dbReference>
<dbReference type="PRINTS" id="PR00394">
    <property type="entry name" value="RHSPROTEIN"/>
</dbReference>
<reference evidence="5 6" key="1">
    <citation type="submission" date="2020-04" db="EMBL/GenBank/DDBJ databases">
        <title>Genome sequencing of novel species.</title>
        <authorList>
            <person name="Heo J."/>
            <person name="Kim S.-J."/>
            <person name="Kim J.-S."/>
            <person name="Hong S.-B."/>
            <person name="Kwon S.-W."/>
        </authorList>
    </citation>
    <scope>NUCLEOTIDE SEQUENCE [LARGE SCALE GENOMIC DNA]</scope>
    <source>
        <strain evidence="5 6">MFER-1</strain>
    </source>
</reference>
<dbReference type="InterPro" id="IPR028994">
    <property type="entry name" value="Integrin_alpha_N"/>
</dbReference>
<dbReference type="InterPro" id="IPR050708">
    <property type="entry name" value="T6SS_VgrG/RHS"/>
</dbReference>
<keyword evidence="2" id="KW-0472">Membrane</keyword>
<dbReference type="KEGG" id="cheb:HH215_33805"/>